<dbReference type="AlphaFoldDB" id="A0A1S2LS57"/>
<dbReference type="EMBL" id="LQXD01000107">
    <property type="protein sequence ID" value="OIJ15342.1"/>
    <property type="molecule type" value="Genomic_DNA"/>
</dbReference>
<accession>A0A1S2LS57</accession>
<name>A0A1S2LS57_9BACI</name>
<evidence type="ECO:0000313" key="1">
    <source>
        <dbReference type="EMBL" id="OIJ15342.1"/>
    </source>
</evidence>
<protein>
    <submittedName>
        <fullName evidence="1">Uncharacterized protein</fullName>
    </submittedName>
</protein>
<comment type="caution">
    <text evidence="1">The sequence shown here is derived from an EMBL/GenBank/DDBJ whole genome shotgun (WGS) entry which is preliminary data.</text>
</comment>
<proteinExistence type="predicted"/>
<sequence>MKIICQLLIFESRLYKPKFAQKCLRSLMVITEWKKRFVKELHLLIHIAFREGEEPSLILKGGQWTCP</sequence>
<reference evidence="1" key="1">
    <citation type="submission" date="2016-10" db="EMBL/GenBank/DDBJ databases">
        <title>Draft genome sequences of four alkaliphilic bacteria belonging to the Anaerobacillus genus.</title>
        <authorList>
            <person name="Bassil N.M."/>
            <person name="Lloyd J.R."/>
        </authorList>
    </citation>
    <scope>NUCLEOTIDE SEQUENCE [LARGE SCALE GENOMIC DNA]</scope>
    <source>
        <strain evidence="1">NB2006</strain>
    </source>
</reference>
<organism evidence="1">
    <name type="scientific">Anaerobacillus isosaccharinicus</name>
    <dbReference type="NCBI Taxonomy" id="1532552"/>
    <lineage>
        <taxon>Bacteria</taxon>
        <taxon>Bacillati</taxon>
        <taxon>Bacillota</taxon>
        <taxon>Bacilli</taxon>
        <taxon>Bacillales</taxon>
        <taxon>Bacillaceae</taxon>
        <taxon>Anaerobacillus</taxon>
    </lineage>
</organism>
<gene>
    <name evidence="1" type="ORF">AWH56_11560</name>
</gene>